<gene>
    <name evidence="3" type="ORF">FA13DRAFT_1738897</name>
</gene>
<reference evidence="3 4" key="1">
    <citation type="journal article" date="2019" name="Nat. Ecol. Evol.">
        <title>Megaphylogeny resolves global patterns of mushroom evolution.</title>
        <authorList>
            <person name="Varga T."/>
            <person name="Krizsan K."/>
            <person name="Foldi C."/>
            <person name="Dima B."/>
            <person name="Sanchez-Garcia M."/>
            <person name="Sanchez-Ramirez S."/>
            <person name="Szollosi G.J."/>
            <person name="Szarkandi J.G."/>
            <person name="Papp V."/>
            <person name="Albert L."/>
            <person name="Andreopoulos W."/>
            <person name="Angelini C."/>
            <person name="Antonin V."/>
            <person name="Barry K.W."/>
            <person name="Bougher N.L."/>
            <person name="Buchanan P."/>
            <person name="Buyck B."/>
            <person name="Bense V."/>
            <person name="Catcheside P."/>
            <person name="Chovatia M."/>
            <person name="Cooper J."/>
            <person name="Damon W."/>
            <person name="Desjardin D."/>
            <person name="Finy P."/>
            <person name="Geml J."/>
            <person name="Haridas S."/>
            <person name="Hughes K."/>
            <person name="Justo A."/>
            <person name="Karasinski D."/>
            <person name="Kautmanova I."/>
            <person name="Kiss B."/>
            <person name="Kocsube S."/>
            <person name="Kotiranta H."/>
            <person name="LaButti K.M."/>
            <person name="Lechner B.E."/>
            <person name="Liimatainen K."/>
            <person name="Lipzen A."/>
            <person name="Lukacs Z."/>
            <person name="Mihaltcheva S."/>
            <person name="Morgado L.N."/>
            <person name="Niskanen T."/>
            <person name="Noordeloos M.E."/>
            <person name="Ohm R.A."/>
            <person name="Ortiz-Santana B."/>
            <person name="Ovrebo C."/>
            <person name="Racz N."/>
            <person name="Riley R."/>
            <person name="Savchenko A."/>
            <person name="Shiryaev A."/>
            <person name="Soop K."/>
            <person name="Spirin V."/>
            <person name="Szebenyi C."/>
            <person name="Tomsovsky M."/>
            <person name="Tulloss R.E."/>
            <person name="Uehling J."/>
            <person name="Grigoriev I.V."/>
            <person name="Vagvolgyi C."/>
            <person name="Papp T."/>
            <person name="Martin F.M."/>
            <person name="Miettinen O."/>
            <person name="Hibbett D.S."/>
            <person name="Nagy L.G."/>
        </authorList>
    </citation>
    <scope>NUCLEOTIDE SEQUENCE [LARGE SCALE GENOMIC DNA]</scope>
    <source>
        <strain evidence="3 4">FP101781</strain>
    </source>
</reference>
<evidence type="ECO:0000313" key="3">
    <source>
        <dbReference type="EMBL" id="TEB24882.1"/>
    </source>
</evidence>
<dbReference type="AlphaFoldDB" id="A0A4Y7SSW1"/>
<accession>A0A4Y7SSW1</accession>
<feature type="coiled-coil region" evidence="1">
    <location>
        <begin position="19"/>
        <end position="53"/>
    </location>
</feature>
<sequence>MPQGNYQHREGIFIPWWAIRANRRQKKRLRKALEKKTEEVQAIQGKLERLENEKGHSEWLAKRELEEQREETHDALAKGATLSNQLRGCQLTSEALYWIVRLLVLGRLTDSTTGTWAGIAFRLSIVYPFCIGLIDIAVMILCKVLGRFR</sequence>
<keyword evidence="2" id="KW-0812">Transmembrane</keyword>
<keyword evidence="4" id="KW-1185">Reference proteome</keyword>
<proteinExistence type="predicted"/>
<comment type="caution">
    <text evidence="3">The sequence shown here is derived from an EMBL/GenBank/DDBJ whole genome shotgun (WGS) entry which is preliminary data.</text>
</comment>
<evidence type="ECO:0000256" key="1">
    <source>
        <dbReference type="SAM" id="Coils"/>
    </source>
</evidence>
<name>A0A4Y7SSW1_COPMI</name>
<keyword evidence="1" id="KW-0175">Coiled coil</keyword>
<dbReference type="Proteomes" id="UP000298030">
    <property type="component" value="Unassembled WGS sequence"/>
</dbReference>
<protein>
    <submittedName>
        <fullName evidence="3">Uncharacterized protein</fullName>
    </submittedName>
</protein>
<feature type="transmembrane region" description="Helical" evidence="2">
    <location>
        <begin position="125"/>
        <end position="146"/>
    </location>
</feature>
<keyword evidence="2" id="KW-1133">Transmembrane helix</keyword>
<evidence type="ECO:0000313" key="4">
    <source>
        <dbReference type="Proteomes" id="UP000298030"/>
    </source>
</evidence>
<organism evidence="3 4">
    <name type="scientific">Coprinellus micaceus</name>
    <name type="common">Glistening ink-cap mushroom</name>
    <name type="synonym">Coprinus micaceus</name>
    <dbReference type="NCBI Taxonomy" id="71717"/>
    <lineage>
        <taxon>Eukaryota</taxon>
        <taxon>Fungi</taxon>
        <taxon>Dikarya</taxon>
        <taxon>Basidiomycota</taxon>
        <taxon>Agaricomycotina</taxon>
        <taxon>Agaricomycetes</taxon>
        <taxon>Agaricomycetidae</taxon>
        <taxon>Agaricales</taxon>
        <taxon>Agaricineae</taxon>
        <taxon>Psathyrellaceae</taxon>
        <taxon>Coprinellus</taxon>
    </lineage>
</organism>
<evidence type="ECO:0000256" key="2">
    <source>
        <dbReference type="SAM" id="Phobius"/>
    </source>
</evidence>
<keyword evidence="2" id="KW-0472">Membrane</keyword>
<dbReference type="EMBL" id="QPFP01000062">
    <property type="protein sequence ID" value="TEB24882.1"/>
    <property type="molecule type" value="Genomic_DNA"/>
</dbReference>